<evidence type="ECO:0000313" key="2">
    <source>
        <dbReference type="Proteomes" id="UP001230426"/>
    </source>
</evidence>
<protein>
    <submittedName>
        <fullName evidence="1">Uncharacterized protein</fullName>
    </submittedName>
</protein>
<proteinExistence type="predicted"/>
<evidence type="ECO:0000313" key="1">
    <source>
        <dbReference type="EMBL" id="MDP9862209.1"/>
    </source>
</evidence>
<keyword evidence="2" id="KW-1185">Reference proteome</keyword>
<accession>A0ABT9QZ07</accession>
<comment type="caution">
    <text evidence="1">The sequence shown here is derived from an EMBL/GenBank/DDBJ whole genome shotgun (WGS) entry which is preliminary data.</text>
</comment>
<dbReference type="EMBL" id="JAUSRB010000001">
    <property type="protein sequence ID" value="MDP9862209.1"/>
    <property type="molecule type" value="Genomic_DNA"/>
</dbReference>
<gene>
    <name evidence="1" type="ORF">J2S55_001468</name>
</gene>
<reference evidence="1 2" key="1">
    <citation type="submission" date="2023-07" db="EMBL/GenBank/DDBJ databases">
        <title>Sequencing the genomes of 1000 actinobacteria strains.</title>
        <authorList>
            <person name="Klenk H.-P."/>
        </authorList>
    </citation>
    <scope>NUCLEOTIDE SEQUENCE [LARGE SCALE GENOMIC DNA]</scope>
    <source>
        <strain evidence="1 2">DSM 44109</strain>
    </source>
</reference>
<sequence>MGQVLAFLAACAARPDARLAPSELVDLGWHAFVLHTREYAEFCEHVAGRFIHHRPEDPGQPSTGSTAAATVAVMRELGLPVINDLWPAKADCSSQKCSQCHAGCTDSPVK</sequence>
<dbReference type="Proteomes" id="UP001230426">
    <property type="component" value="Unassembled WGS sequence"/>
</dbReference>
<dbReference type="RefSeq" id="WP_306858208.1">
    <property type="nucleotide sequence ID" value="NZ_JAUSRB010000001.1"/>
</dbReference>
<name>A0ABT9QZ07_9ACTN</name>
<organism evidence="1 2">
    <name type="scientific">Streptosporangium brasiliense</name>
    <dbReference type="NCBI Taxonomy" id="47480"/>
    <lineage>
        <taxon>Bacteria</taxon>
        <taxon>Bacillati</taxon>
        <taxon>Actinomycetota</taxon>
        <taxon>Actinomycetes</taxon>
        <taxon>Streptosporangiales</taxon>
        <taxon>Streptosporangiaceae</taxon>
        <taxon>Streptosporangium</taxon>
    </lineage>
</organism>